<accession>A0A813ETK4</accession>
<keyword evidence="3" id="KW-1185">Reference proteome</keyword>
<reference evidence="2" key="1">
    <citation type="submission" date="2021-02" db="EMBL/GenBank/DDBJ databases">
        <authorList>
            <person name="Dougan E. K."/>
            <person name="Rhodes N."/>
            <person name="Thang M."/>
            <person name="Chan C."/>
        </authorList>
    </citation>
    <scope>NUCLEOTIDE SEQUENCE</scope>
</reference>
<organism evidence="2 3">
    <name type="scientific">Polarella glacialis</name>
    <name type="common">Dinoflagellate</name>
    <dbReference type="NCBI Taxonomy" id="89957"/>
    <lineage>
        <taxon>Eukaryota</taxon>
        <taxon>Sar</taxon>
        <taxon>Alveolata</taxon>
        <taxon>Dinophyceae</taxon>
        <taxon>Suessiales</taxon>
        <taxon>Suessiaceae</taxon>
        <taxon>Polarella</taxon>
    </lineage>
</organism>
<evidence type="ECO:0000256" key="1">
    <source>
        <dbReference type="SAM" id="MobiDB-lite"/>
    </source>
</evidence>
<dbReference type="Proteomes" id="UP000654075">
    <property type="component" value="Unassembled WGS sequence"/>
</dbReference>
<dbReference type="AlphaFoldDB" id="A0A813ETK4"/>
<feature type="region of interest" description="Disordered" evidence="1">
    <location>
        <begin position="36"/>
        <end position="87"/>
    </location>
</feature>
<feature type="non-terminal residue" evidence="2">
    <location>
        <position position="1"/>
    </location>
</feature>
<name>A0A813ETK4_POLGL</name>
<gene>
    <name evidence="2" type="ORF">PGLA1383_LOCUS22226</name>
</gene>
<protein>
    <submittedName>
        <fullName evidence="2">Uncharacterized protein</fullName>
    </submittedName>
</protein>
<proteinExistence type="predicted"/>
<evidence type="ECO:0000313" key="3">
    <source>
        <dbReference type="Proteomes" id="UP000654075"/>
    </source>
</evidence>
<dbReference type="EMBL" id="CAJNNV010015988">
    <property type="protein sequence ID" value="CAE8604034.1"/>
    <property type="molecule type" value="Genomic_DNA"/>
</dbReference>
<sequence>AFGMVDCLSQASFLQATACRNFDVGSASTGVGSTMFDFSGSGPGAEGARAAADAVRRRIRRDAQEARRQELPSSPESPEVAAAGGPNGAAGSMLLALLKGKPAIPPMPGAGQGHS</sequence>
<evidence type="ECO:0000313" key="2">
    <source>
        <dbReference type="EMBL" id="CAE8604034.1"/>
    </source>
</evidence>
<feature type="compositionally biased region" description="Basic and acidic residues" evidence="1">
    <location>
        <begin position="61"/>
        <end position="70"/>
    </location>
</feature>
<comment type="caution">
    <text evidence="2">The sequence shown here is derived from an EMBL/GenBank/DDBJ whole genome shotgun (WGS) entry which is preliminary data.</text>
</comment>